<dbReference type="Pfam" id="PF02566">
    <property type="entry name" value="OsmC"/>
    <property type="match status" value="1"/>
</dbReference>
<keyword evidence="3" id="KW-1185">Reference proteome</keyword>
<reference evidence="2" key="1">
    <citation type="submission" date="2022-02" db="EMBL/GenBank/DDBJ databases">
        <title>Qipengyuania spongiae sp. nov., isolated from marine sponge.</title>
        <authorList>
            <person name="Li Z."/>
            <person name="Zhang M."/>
        </authorList>
    </citation>
    <scope>NUCLEOTIDE SEQUENCE</scope>
    <source>
        <strain evidence="2">PHS-Z21</strain>
    </source>
</reference>
<accession>A0ABY5T014</accession>
<name>A0ABY5T014_9SPHN</name>
<feature type="region of interest" description="Disordered" evidence="1">
    <location>
        <begin position="1"/>
        <end position="30"/>
    </location>
</feature>
<dbReference type="InterPro" id="IPR052707">
    <property type="entry name" value="OsmC_Ohr_Peroxiredoxin"/>
</dbReference>
<dbReference type="NCBIfam" id="TIGR03562">
    <property type="entry name" value="osmo_induc_OsmC"/>
    <property type="match status" value="1"/>
</dbReference>
<dbReference type="InterPro" id="IPR015946">
    <property type="entry name" value="KH_dom-like_a/b"/>
</dbReference>
<proteinExistence type="predicted"/>
<protein>
    <submittedName>
        <fullName evidence="2">OsmC family protein</fullName>
    </submittedName>
</protein>
<dbReference type="InterPro" id="IPR036102">
    <property type="entry name" value="OsmC/Ohrsf"/>
</dbReference>
<dbReference type="PANTHER" id="PTHR42830">
    <property type="entry name" value="OSMOTICALLY INDUCIBLE FAMILY PROTEIN"/>
    <property type="match status" value="1"/>
</dbReference>
<sequence>MTIKKTGSAKYEGLGKGGKGHVSTQSGALSDQPYGFQTRFEDKAGTNPEELIAAAHASCFTMALAFKLADAGHEDGTLDTSAEVSLEKDGDGFTVTKSALSTKANVPGLDKAKFEELAAEAKKGCPISKLLTCEITLETQFEG</sequence>
<dbReference type="SUPFAM" id="SSF82784">
    <property type="entry name" value="OsmC-like"/>
    <property type="match status" value="1"/>
</dbReference>
<evidence type="ECO:0000313" key="3">
    <source>
        <dbReference type="Proteomes" id="UP001065265"/>
    </source>
</evidence>
<dbReference type="Gene3D" id="3.30.300.20">
    <property type="match status" value="1"/>
</dbReference>
<gene>
    <name evidence="2" type="ORF">L1F33_04045</name>
</gene>
<dbReference type="InterPro" id="IPR003718">
    <property type="entry name" value="OsmC/Ohr_fam"/>
</dbReference>
<evidence type="ECO:0000256" key="1">
    <source>
        <dbReference type="SAM" id="MobiDB-lite"/>
    </source>
</evidence>
<dbReference type="Proteomes" id="UP001065265">
    <property type="component" value="Chromosome"/>
</dbReference>
<dbReference type="RefSeq" id="WP_265560146.1">
    <property type="nucleotide sequence ID" value="NZ_CP092471.1"/>
</dbReference>
<organism evidence="2 3">
    <name type="scientific">Qipengyuania spongiae</name>
    <dbReference type="NCBI Taxonomy" id="2909673"/>
    <lineage>
        <taxon>Bacteria</taxon>
        <taxon>Pseudomonadati</taxon>
        <taxon>Pseudomonadota</taxon>
        <taxon>Alphaproteobacteria</taxon>
        <taxon>Sphingomonadales</taxon>
        <taxon>Erythrobacteraceae</taxon>
        <taxon>Qipengyuania</taxon>
    </lineage>
</organism>
<dbReference type="InterPro" id="IPR019904">
    <property type="entry name" value="Peroxiredoxin_OsmC"/>
</dbReference>
<evidence type="ECO:0000313" key="2">
    <source>
        <dbReference type="EMBL" id="UVI40133.1"/>
    </source>
</evidence>
<dbReference type="EMBL" id="CP092471">
    <property type="protein sequence ID" value="UVI40133.1"/>
    <property type="molecule type" value="Genomic_DNA"/>
</dbReference>
<dbReference type="PANTHER" id="PTHR42830:SF1">
    <property type="entry name" value="OSMOTICALLY INDUCIBLE FAMILY PROTEIN"/>
    <property type="match status" value="1"/>
</dbReference>